<dbReference type="Gene3D" id="1.20.1530.20">
    <property type="match status" value="1"/>
</dbReference>
<organism evidence="9 10">
    <name type="scientific">Caloramator australicus RC3</name>
    <dbReference type="NCBI Taxonomy" id="857293"/>
    <lineage>
        <taxon>Bacteria</taxon>
        <taxon>Bacillati</taxon>
        <taxon>Bacillota</taxon>
        <taxon>Clostridia</taxon>
        <taxon>Eubacteriales</taxon>
        <taxon>Clostridiaceae</taxon>
        <taxon>Caloramator</taxon>
    </lineage>
</organism>
<feature type="transmembrane region" description="Helical" evidence="8">
    <location>
        <begin position="68"/>
        <end position="88"/>
    </location>
</feature>
<dbReference type="AlphaFoldDB" id="I7KTH5"/>
<comment type="caution">
    <text evidence="9">The sequence shown here is derived from an EMBL/GenBank/DDBJ whole genome shotgun (WGS) entry which is preliminary data.</text>
</comment>
<evidence type="ECO:0000256" key="7">
    <source>
        <dbReference type="ARBA" id="ARBA00023136"/>
    </source>
</evidence>
<dbReference type="Proteomes" id="UP000007652">
    <property type="component" value="Unassembled WGS sequence"/>
</dbReference>
<dbReference type="EMBL" id="CAKP01000051">
    <property type="protein sequence ID" value="CCJ33073.1"/>
    <property type="molecule type" value="Genomic_DNA"/>
</dbReference>
<evidence type="ECO:0000256" key="8">
    <source>
        <dbReference type="SAM" id="Phobius"/>
    </source>
</evidence>
<dbReference type="Pfam" id="PF03547">
    <property type="entry name" value="Mem_trans"/>
    <property type="match status" value="1"/>
</dbReference>
<keyword evidence="4" id="KW-1003">Cell membrane</keyword>
<dbReference type="PANTHER" id="PTHR36838">
    <property type="entry name" value="AUXIN EFFLUX CARRIER FAMILY PROTEIN"/>
    <property type="match status" value="1"/>
</dbReference>
<keyword evidence="3" id="KW-0813">Transport</keyword>
<feature type="transmembrane region" description="Helical" evidence="8">
    <location>
        <begin position="282"/>
        <end position="302"/>
    </location>
</feature>
<evidence type="ECO:0000256" key="6">
    <source>
        <dbReference type="ARBA" id="ARBA00022989"/>
    </source>
</evidence>
<feature type="transmembrane region" description="Helical" evidence="8">
    <location>
        <begin position="159"/>
        <end position="179"/>
    </location>
</feature>
<dbReference type="InterPro" id="IPR038770">
    <property type="entry name" value="Na+/solute_symporter_sf"/>
</dbReference>
<name>I7KTH5_9CLOT</name>
<gene>
    <name evidence="9" type="ORF">CAAU_0989</name>
</gene>
<keyword evidence="5 8" id="KW-0812">Transmembrane</keyword>
<keyword evidence="6 8" id="KW-1133">Transmembrane helix</keyword>
<reference evidence="9 10" key="1">
    <citation type="journal article" date="2011" name="J. Bacteriol.">
        <title>Draft genome sequence of Caloramator australicus strain RC3T, a thermoanaerobe from the Great Artesian Basin of Australia.</title>
        <authorList>
            <person name="Ogg C.D."/>
            <person name="Patel B.K.C."/>
        </authorList>
    </citation>
    <scope>NUCLEOTIDE SEQUENCE [LARGE SCALE GENOMIC DNA]</scope>
    <source>
        <strain evidence="9 10">RC3</strain>
    </source>
</reference>
<feature type="transmembrane region" description="Helical" evidence="8">
    <location>
        <begin position="191"/>
        <end position="210"/>
    </location>
</feature>
<evidence type="ECO:0000256" key="4">
    <source>
        <dbReference type="ARBA" id="ARBA00022475"/>
    </source>
</evidence>
<sequence>MDISRIFNQVLVLFFIMIVGYVARRKGIIEKSLNKGITELILNITLPFMIVSSFNYEFSKEMLLNAAKLYMISLVLHLSLVLISKYIFYKYDENEKSVLRFAIIFSNCGFMGYPVVESVFGKIGIFYAAIFNINFNIFIWTIGVMLFNSKGEKQNFKKAFLNPGMISVIIGLILFIFSIKLPFAIQKTLEMVGSTTTPLSMIIIGSMLAEVEFKKLFNDKKLYYITFLRLIVVPLITLTLLKLLNYSSFLLGIPVLIMAMPAAANTALFAEKYQADTNLASRCVFLTTILSTLTIPLVMLMLN</sequence>
<feature type="transmembrane region" description="Helical" evidence="8">
    <location>
        <begin position="249"/>
        <end position="270"/>
    </location>
</feature>
<dbReference type="GO" id="GO:0055085">
    <property type="term" value="P:transmembrane transport"/>
    <property type="evidence" value="ECO:0007669"/>
    <property type="project" value="InterPro"/>
</dbReference>
<proteinExistence type="inferred from homology"/>
<dbReference type="STRING" id="857293.CAAU_0989"/>
<dbReference type="OrthoDB" id="9798064at2"/>
<feature type="transmembrane region" description="Helical" evidence="8">
    <location>
        <begin position="6"/>
        <end position="24"/>
    </location>
</feature>
<evidence type="ECO:0000256" key="1">
    <source>
        <dbReference type="ARBA" id="ARBA00004651"/>
    </source>
</evidence>
<evidence type="ECO:0000256" key="5">
    <source>
        <dbReference type="ARBA" id="ARBA00022692"/>
    </source>
</evidence>
<feature type="transmembrane region" description="Helical" evidence="8">
    <location>
        <begin position="222"/>
        <end position="243"/>
    </location>
</feature>
<dbReference type="PANTHER" id="PTHR36838:SF1">
    <property type="entry name" value="SLR1864 PROTEIN"/>
    <property type="match status" value="1"/>
</dbReference>
<evidence type="ECO:0000313" key="9">
    <source>
        <dbReference type="EMBL" id="CCJ33073.1"/>
    </source>
</evidence>
<dbReference type="eggNOG" id="COG0679">
    <property type="taxonomic scope" value="Bacteria"/>
</dbReference>
<evidence type="ECO:0000256" key="2">
    <source>
        <dbReference type="ARBA" id="ARBA00010145"/>
    </source>
</evidence>
<evidence type="ECO:0000313" key="10">
    <source>
        <dbReference type="Proteomes" id="UP000007652"/>
    </source>
</evidence>
<accession>I7KTH5</accession>
<dbReference type="InterPro" id="IPR004776">
    <property type="entry name" value="Mem_transp_PIN-like"/>
</dbReference>
<comment type="subcellular location">
    <subcellularLocation>
        <location evidence="1">Cell membrane</location>
        <topology evidence="1">Multi-pass membrane protein</topology>
    </subcellularLocation>
</comment>
<feature type="transmembrane region" description="Helical" evidence="8">
    <location>
        <begin position="125"/>
        <end position="147"/>
    </location>
</feature>
<dbReference type="GO" id="GO:0005886">
    <property type="term" value="C:plasma membrane"/>
    <property type="evidence" value="ECO:0007669"/>
    <property type="project" value="UniProtKB-SubCell"/>
</dbReference>
<evidence type="ECO:0000256" key="3">
    <source>
        <dbReference type="ARBA" id="ARBA00022448"/>
    </source>
</evidence>
<dbReference type="RefSeq" id="WP_008908347.1">
    <property type="nucleotide sequence ID" value="NZ_CAKP01000051.1"/>
</dbReference>
<protein>
    <submittedName>
        <fullName evidence="9">Malate permease</fullName>
    </submittedName>
</protein>
<comment type="similarity">
    <text evidence="2">Belongs to the auxin efflux carrier (TC 2.A.69) family.</text>
</comment>
<keyword evidence="10" id="KW-1185">Reference proteome</keyword>
<keyword evidence="7 8" id="KW-0472">Membrane</keyword>
<feature type="transmembrane region" description="Helical" evidence="8">
    <location>
        <begin position="97"/>
        <end position="113"/>
    </location>
</feature>
<feature type="transmembrane region" description="Helical" evidence="8">
    <location>
        <begin position="36"/>
        <end position="56"/>
    </location>
</feature>